<dbReference type="RefSeq" id="WP_253739756.1">
    <property type="nucleotide sequence ID" value="NZ_JAMZEB010000001.1"/>
</dbReference>
<proteinExistence type="predicted"/>
<sequence>MFNGEGYRVNLWPWTSLPCQRFLPSRRPPKRTSKSGTPAETIYQALIEAELTTMDGDLELQIPELGTGTFSVTNTGASATTAQRVNEVDVDAGHRAAITGPETRPQPGRSPTESTSGLGGSSGEAVCPNAPTTPPPP</sequence>
<evidence type="ECO:0000313" key="3">
    <source>
        <dbReference type="Proteomes" id="UP001139648"/>
    </source>
</evidence>
<comment type="caution">
    <text evidence="2">The sequence shown here is derived from an EMBL/GenBank/DDBJ whole genome shotgun (WGS) entry which is preliminary data.</text>
</comment>
<evidence type="ECO:0000313" key="2">
    <source>
        <dbReference type="EMBL" id="MCP2353289.1"/>
    </source>
</evidence>
<organism evidence="2 3">
    <name type="scientific">Nonomuraea thailandensis</name>
    <dbReference type="NCBI Taxonomy" id="1188745"/>
    <lineage>
        <taxon>Bacteria</taxon>
        <taxon>Bacillati</taxon>
        <taxon>Actinomycetota</taxon>
        <taxon>Actinomycetes</taxon>
        <taxon>Streptosporangiales</taxon>
        <taxon>Streptosporangiaceae</taxon>
        <taxon>Nonomuraea</taxon>
    </lineage>
</organism>
<dbReference type="AlphaFoldDB" id="A0A9X2JYM8"/>
<feature type="region of interest" description="Disordered" evidence="1">
    <location>
        <begin position="89"/>
        <end position="137"/>
    </location>
</feature>
<dbReference type="EMBL" id="JAMZEB010000001">
    <property type="protein sequence ID" value="MCP2353289.1"/>
    <property type="molecule type" value="Genomic_DNA"/>
</dbReference>
<reference evidence="2" key="1">
    <citation type="submission" date="2022-06" db="EMBL/GenBank/DDBJ databases">
        <title>Sequencing the genomes of 1000 actinobacteria strains.</title>
        <authorList>
            <person name="Klenk H.-P."/>
        </authorList>
    </citation>
    <scope>NUCLEOTIDE SEQUENCE</scope>
    <source>
        <strain evidence="2">DSM 46694</strain>
    </source>
</reference>
<accession>A0A9X2JYM8</accession>
<evidence type="ECO:0000256" key="1">
    <source>
        <dbReference type="SAM" id="MobiDB-lite"/>
    </source>
</evidence>
<keyword evidence="3" id="KW-1185">Reference proteome</keyword>
<name>A0A9X2JYM8_9ACTN</name>
<gene>
    <name evidence="2" type="ORF">HD597_000309</name>
</gene>
<dbReference type="Proteomes" id="UP001139648">
    <property type="component" value="Unassembled WGS sequence"/>
</dbReference>
<protein>
    <submittedName>
        <fullName evidence="2">Uncharacterized protein</fullName>
    </submittedName>
</protein>